<feature type="non-terminal residue" evidence="3">
    <location>
        <position position="388"/>
    </location>
</feature>
<evidence type="ECO:0000313" key="3">
    <source>
        <dbReference type="EMBL" id="KKL04881.1"/>
    </source>
</evidence>
<dbReference type="PANTHER" id="PTHR42806">
    <property type="entry name" value="GLYCINE CLEAVAGE SYSTEM P-PROTEIN"/>
    <property type="match status" value="1"/>
</dbReference>
<dbReference type="InterPro" id="IPR015424">
    <property type="entry name" value="PyrdxlP-dep_Trfase"/>
</dbReference>
<dbReference type="PANTHER" id="PTHR42806:SF1">
    <property type="entry name" value="GLYCINE DEHYDROGENASE (DECARBOXYLATING)"/>
    <property type="match status" value="1"/>
</dbReference>
<dbReference type="GO" id="GO:0004375">
    <property type="term" value="F:glycine dehydrogenase (decarboxylating) activity"/>
    <property type="evidence" value="ECO:0007669"/>
    <property type="project" value="InterPro"/>
</dbReference>
<dbReference type="InterPro" id="IPR023010">
    <property type="entry name" value="GcvPA"/>
</dbReference>
<accession>A0A0F9CGS3</accession>
<dbReference type="EMBL" id="LAZR01044350">
    <property type="protein sequence ID" value="KKL04881.1"/>
    <property type="molecule type" value="Genomic_DNA"/>
</dbReference>
<dbReference type="InterPro" id="IPR049315">
    <property type="entry name" value="GDC-P_N"/>
</dbReference>
<gene>
    <name evidence="3" type="ORF">LCGC14_2611640</name>
</gene>
<dbReference type="Gene3D" id="3.40.640.10">
    <property type="entry name" value="Type I PLP-dependent aspartate aminotransferase-like (Major domain)"/>
    <property type="match status" value="1"/>
</dbReference>
<evidence type="ECO:0000256" key="1">
    <source>
        <dbReference type="ARBA" id="ARBA00023002"/>
    </source>
</evidence>
<proteinExistence type="predicted"/>
<dbReference type="GO" id="GO:0009116">
    <property type="term" value="P:nucleoside metabolic process"/>
    <property type="evidence" value="ECO:0007669"/>
    <property type="project" value="InterPro"/>
</dbReference>
<dbReference type="AlphaFoldDB" id="A0A0F9CGS3"/>
<dbReference type="Pfam" id="PF02347">
    <property type="entry name" value="GDC-P"/>
    <property type="match status" value="1"/>
</dbReference>
<feature type="domain" description="Glycine cleavage system P-protein N-terminal" evidence="2">
    <location>
        <begin position="9"/>
        <end position="374"/>
    </location>
</feature>
<evidence type="ECO:0000259" key="2">
    <source>
        <dbReference type="Pfam" id="PF02347"/>
    </source>
</evidence>
<organism evidence="3">
    <name type="scientific">marine sediment metagenome</name>
    <dbReference type="NCBI Taxonomy" id="412755"/>
    <lineage>
        <taxon>unclassified sequences</taxon>
        <taxon>metagenomes</taxon>
        <taxon>ecological metagenomes</taxon>
    </lineage>
</organism>
<name>A0A0F9CGS3_9ZZZZ</name>
<dbReference type="NCBIfam" id="NF001696">
    <property type="entry name" value="PRK00451.1"/>
    <property type="match status" value="1"/>
</dbReference>
<reference evidence="3" key="1">
    <citation type="journal article" date="2015" name="Nature">
        <title>Complex archaea that bridge the gap between prokaryotes and eukaryotes.</title>
        <authorList>
            <person name="Spang A."/>
            <person name="Saw J.H."/>
            <person name="Jorgensen S.L."/>
            <person name="Zaremba-Niedzwiedzka K."/>
            <person name="Martijn J."/>
            <person name="Lind A.E."/>
            <person name="van Eijk R."/>
            <person name="Schleper C."/>
            <person name="Guy L."/>
            <person name="Ettema T.J."/>
        </authorList>
    </citation>
    <scope>NUCLEOTIDE SEQUENCE</scope>
</reference>
<dbReference type="SUPFAM" id="SSF53383">
    <property type="entry name" value="PLP-dependent transferases"/>
    <property type="match status" value="1"/>
</dbReference>
<protein>
    <recommendedName>
        <fullName evidence="2">Glycine cleavage system P-protein N-terminal domain-containing protein</fullName>
    </recommendedName>
</protein>
<keyword evidence="1" id="KW-0560">Oxidoreductase</keyword>
<dbReference type="InterPro" id="IPR015421">
    <property type="entry name" value="PyrdxlP-dep_Trfase_major"/>
</dbReference>
<comment type="caution">
    <text evidence="3">The sequence shown here is derived from an EMBL/GenBank/DDBJ whole genome shotgun (WGS) entry which is preliminary data.</text>
</comment>
<sequence>MAVPFVHPYIPNSVPEVMKQMMQEIGIDDIDDLFKDLPFRSDPINLPDPMSEYELRRYVAEILSKNNDQLLVFCGAGCWPHYVPAVVDEIINRTEFKTAYLGLPEPEKGKMQALFEFQSMMAEMVGMDVVINSVYDWSTAAGEAANMARRLTGRGQILVPANISPDRLDVMKTYTEWSGARIQTVAFDPKRGTLDLSELERSTGPDTAAVYIENPSYLGVIEDQVDVIAKIAHNAGAVFAVGVDASSLGILEPPGEYGADIVVGEAQPFGLHMNFGGNSLGIFGCKDDPEYLEQLPGYVGAVAPTVDGQGKGYLDTLWDRRHFFVQRENATSLIGSSSNLCAIGAAVYMALMGPQGMGELSEAITARTQLCHQSHRPNRGSEDAGLEW</sequence>